<gene>
    <name evidence="1" type="ORF">WMO64_00580</name>
</gene>
<comment type="caution">
    <text evidence="1">The sequence shown here is derived from an EMBL/GenBank/DDBJ whole genome shotgun (WGS) entry which is preliminary data.</text>
</comment>
<accession>A0ABV1E3T1</accession>
<proteinExistence type="predicted"/>
<protein>
    <submittedName>
        <fullName evidence="1">Uncharacterized protein</fullName>
    </submittedName>
</protein>
<dbReference type="RefSeq" id="WP_294518757.1">
    <property type="nucleotide sequence ID" value="NZ_JBBMFK010000001.1"/>
</dbReference>
<keyword evidence="2" id="KW-1185">Reference proteome</keyword>
<dbReference type="EMBL" id="JBBMFK010000001">
    <property type="protein sequence ID" value="MEQ2441961.1"/>
    <property type="molecule type" value="Genomic_DNA"/>
</dbReference>
<name>A0ABV1E3T1_9FIRM</name>
<dbReference type="Proteomes" id="UP001464378">
    <property type="component" value="Unassembled WGS sequence"/>
</dbReference>
<evidence type="ECO:0000313" key="2">
    <source>
        <dbReference type="Proteomes" id="UP001464378"/>
    </source>
</evidence>
<sequence>MKTNGGETFLVQIRNTQNATWQGTVAWTDGRKQETFRSALELIRLMDSVLSAGDNQEESGEENRRK</sequence>
<organism evidence="1 2">
    <name type="scientific">Pseudoflavonifractor intestinihominis</name>
    <dbReference type="NCBI Taxonomy" id="3133171"/>
    <lineage>
        <taxon>Bacteria</taxon>
        <taxon>Bacillati</taxon>
        <taxon>Bacillota</taxon>
        <taxon>Clostridia</taxon>
        <taxon>Eubacteriales</taxon>
        <taxon>Oscillospiraceae</taxon>
        <taxon>Pseudoflavonifractor</taxon>
    </lineage>
</organism>
<evidence type="ECO:0000313" key="1">
    <source>
        <dbReference type="EMBL" id="MEQ2441961.1"/>
    </source>
</evidence>
<reference evidence="1 2" key="1">
    <citation type="submission" date="2024-03" db="EMBL/GenBank/DDBJ databases">
        <title>Human intestinal bacterial collection.</title>
        <authorList>
            <person name="Pauvert C."/>
            <person name="Hitch T.C.A."/>
            <person name="Clavel T."/>
        </authorList>
    </citation>
    <scope>NUCLEOTIDE SEQUENCE [LARGE SCALE GENOMIC DNA]</scope>
    <source>
        <strain evidence="1 2">CLA-AP-H29</strain>
    </source>
</reference>